<dbReference type="PANTHER" id="PTHR30438">
    <property type="entry name" value="36 KDA ANTIGEN-RELATED"/>
    <property type="match status" value="1"/>
</dbReference>
<dbReference type="PANTHER" id="PTHR30438:SF2">
    <property type="entry name" value="MEMBRANE PROTEIN"/>
    <property type="match status" value="1"/>
</dbReference>
<reference evidence="2 3" key="1">
    <citation type="submission" date="2015-09" db="EMBL/GenBank/DDBJ databases">
        <authorList>
            <consortium name="Swine Surveillance"/>
        </authorList>
    </citation>
    <scope>NUCLEOTIDE SEQUENCE [LARGE SCALE GENOMIC DNA]</scope>
    <source>
        <strain evidence="2 3">CECT 8399</strain>
    </source>
</reference>
<accession>A0A0P1HUQ8</accession>
<keyword evidence="1" id="KW-0812">Transmembrane</keyword>
<sequence length="337" mass="36040">MTGRLAMQNKTGAVFAAAAVLLAGAAMYFYVAGNGAELPEGLVQGNGRIEAEQVEIAPARAGRVQQVMAAEGSLVAAGDVLVVMDTDELAAAHDRARAEAALARQTKAEAEALVVQRQSEHRRAEHELERATALLAGHNISETLFEERDTAHQVAEAVLGAAQARVATAEAGIAAAEAEVRRIAAQIEDSTLIAPMPGRVLYRLAEPGEVVGAGGPILTLLSLENIYMEVFLPAREAGLLPIGAEARIVLDALPDYAIPATVTFVSPEAQFTPKQVETLSEREQLVFRVRVRIPQDLVAARIEHVKTGLRGVAVIRLDPDQPWPEALDRRIPPELFE</sequence>
<name>A0A0P1HUQ8_9RHOB</name>
<dbReference type="Gene3D" id="2.40.30.170">
    <property type="match status" value="1"/>
</dbReference>
<keyword evidence="1" id="KW-1133">Transmembrane helix</keyword>
<feature type="transmembrane region" description="Helical" evidence="1">
    <location>
        <begin position="12"/>
        <end position="31"/>
    </location>
</feature>
<dbReference type="EMBL" id="CYSR01000004">
    <property type="protein sequence ID" value="CUH98307.1"/>
    <property type="molecule type" value="Genomic_DNA"/>
</dbReference>
<dbReference type="Gene3D" id="2.40.50.100">
    <property type="match status" value="2"/>
</dbReference>
<dbReference type="GO" id="GO:0005886">
    <property type="term" value="C:plasma membrane"/>
    <property type="evidence" value="ECO:0007669"/>
    <property type="project" value="TreeGrafter"/>
</dbReference>
<dbReference type="Proteomes" id="UP000051326">
    <property type="component" value="Unassembled WGS sequence"/>
</dbReference>
<evidence type="ECO:0000313" key="3">
    <source>
        <dbReference type="Proteomes" id="UP000051326"/>
    </source>
</evidence>
<organism evidence="2 3">
    <name type="scientific">Leisingera aquaemixtae</name>
    <dbReference type="NCBI Taxonomy" id="1396826"/>
    <lineage>
        <taxon>Bacteria</taxon>
        <taxon>Pseudomonadati</taxon>
        <taxon>Pseudomonadota</taxon>
        <taxon>Alphaproteobacteria</taxon>
        <taxon>Rhodobacterales</taxon>
        <taxon>Roseobacteraceae</taxon>
        <taxon>Leisingera</taxon>
    </lineage>
</organism>
<evidence type="ECO:0000256" key="1">
    <source>
        <dbReference type="SAM" id="Phobius"/>
    </source>
</evidence>
<protein>
    <submittedName>
        <fullName evidence="2">Putative efflux pump membrane fusion protein</fullName>
    </submittedName>
</protein>
<dbReference type="SUPFAM" id="SSF111369">
    <property type="entry name" value="HlyD-like secretion proteins"/>
    <property type="match status" value="1"/>
</dbReference>
<keyword evidence="1" id="KW-0472">Membrane</keyword>
<evidence type="ECO:0000313" key="2">
    <source>
        <dbReference type="EMBL" id="CUH98307.1"/>
    </source>
</evidence>
<dbReference type="STRING" id="1396826.PHA8399_00421"/>
<proteinExistence type="predicted"/>
<dbReference type="AlphaFoldDB" id="A0A0P1HUQ8"/>
<gene>
    <name evidence="2" type="ORF">PHA8399_00421</name>
</gene>